<proteinExistence type="predicted"/>
<feature type="repeat" description="WD" evidence="4">
    <location>
        <begin position="309"/>
        <end position="340"/>
    </location>
</feature>
<keyword evidence="7" id="KW-1185">Reference proteome</keyword>
<keyword evidence="2 4" id="KW-0853">WD repeat</keyword>
<dbReference type="PROSITE" id="PS50082">
    <property type="entry name" value="WD_REPEATS_2"/>
    <property type="match status" value="4"/>
</dbReference>
<evidence type="ECO:0000313" key="7">
    <source>
        <dbReference type="Proteomes" id="UP001431209"/>
    </source>
</evidence>
<dbReference type="InterPro" id="IPR015943">
    <property type="entry name" value="WD40/YVTN_repeat-like_dom_sf"/>
</dbReference>
<dbReference type="PANTHER" id="PTHR19849:SF0">
    <property type="entry name" value="PHOSPHOLIPASE A-2-ACTIVATING PROTEIN"/>
    <property type="match status" value="1"/>
</dbReference>
<dbReference type="PROSITE" id="PS00678">
    <property type="entry name" value="WD_REPEATS_1"/>
    <property type="match status" value="1"/>
</dbReference>
<gene>
    <name evidence="6" type="ORF">AKO1_005909</name>
</gene>
<reference evidence="6 7" key="1">
    <citation type="submission" date="2024-03" db="EMBL/GenBank/DDBJ databases">
        <title>The Acrasis kona genome and developmental transcriptomes reveal deep origins of eukaryotic multicellular pathways.</title>
        <authorList>
            <person name="Sheikh S."/>
            <person name="Fu C.-J."/>
            <person name="Brown M.W."/>
            <person name="Baldauf S.L."/>
        </authorList>
    </citation>
    <scope>NUCLEOTIDE SEQUENCE [LARGE SCALE GENOMIC DNA]</scope>
    <source>
        <strain evidence="6 7">ATCC MYA-3509</strain>
    </source>
</reference>
<sequence length="392" mass="44362">MFRRLTIAARYRYLSISRAYAKHEYAPILESICETFDEAESVKMTEAYRSTQKDRVNFLYNHKGVDQLPKDCLSTLETPDVTNILSLETSDHNENIGMIATSHYKKGEITIWSIESKGEQENVHEPSDDVKKYATGSFRMDYTWHMSKFLNQDYLLSSYPYPGFKVINWRNGKLESNVKFIQPGPLSEGSKNAMLGFATDYCIIGCRNGSVSFYNRTQNKLIRTISNLHTNYVRSLQYLPSLDHFVSAGMDGNIHIIDISSGKVVRSIQAHSHWVSSITSLDENTICTTSGDKTARIWNVATGELLHSLESHTGRINQVLFLGGDYIATASDDKYIFLWDWKKGVQVGGLVGHKDHVKNIILMSNNRIVSSSLDGTMKVWGIKETDDANVNK</sequence>
<evidence type="ECO:0000256" key="1">
    <source>
        <dbReference type="ARBA" id="ARBA00022490"/>
    </source>
</evidence>
<feature type="repeat" description="WD" evidence="4">
    <location>
        <begin position="350"/>
        <end position="390"/>
    </location>
</feature>
<dbReference type="Pfam" id="PF00400">
    <property type="entry name" value="WD40"/>
    <property type="match status" value="2"/>
</dbReference>
<keyword evidence="1" id="KW-0963">Cytoplasm</keyword>
<dbReference type="Proteomes" id="UP001431209">
    <property type="component" value="Unassembled WGS sequence"/>
</dbReference>
<feature type="domain" description="Anaphase-promoting complex subunit 4-like WD40" evidence="5">
    <location>
        <begin position="208"/>
        <end position="278"/>
    </location>
</feature>
<dbReference type="PROSITE" id="PS50294">
    <property type="entry name" value="WD_REPEATS_REGION"/>
    <property type="match status" value="1"/>
</dbReference>
<dbReference type="Pfam" id="PF12894">
    <property type="entry name" value="ANAPC4_WD40"/>
    <property type="match status" value="1"/>
</dbReference>
<dbReference type="InterPro" id="IPR020472">
    <property type="entry name" value="WD40_PAC1"/>
</dbReference>
<dbReference type="Gene3D" id="2.130.10.10">
    <property type="entry name" value="YVTN repeat-like/Quinoprotein amine dehydrogenase"/>
    <property type="match status" value="2"/>
</dbReference>
<dbReference type="InterPro" id="IPR036322">
    <property type="entry name" value="WD40_repeat_dom_sf"/>
</dbReference>
<dbReference type="InterPro" id="IPR019775">
    <property type="entry name" value="WD40_repeat_CS"/>
</dbReference>
<dbReference type="PANTHER" id="PTHR19849">
    <property type="entry name" value="PHOSPHOLIPASE A-2-ACTIVATING PROTEIN"/>
    <property type="match status" value="1"/>
</dbReference>
<name>A0AAW2YIF1_9EUKA</name>
<feature type="repeat" description="WD" evidence="4">
    <location>
        <begin position="226"/>
        <end position="267"/>
    </location>
</feature>
<protein>
    <recommendedName>
        <fullName evidence="5">Anaphase-promoting complex subunit 4-like WD40 domain-containing protein</fullName>
    </recommendedName>
</protein>
<evidence type="ECO:0000256" key="3">
    <source>
        <dbReference type="ARBA" id="ARBA00022737"/>
    </source>
</evidence>
<dbReference type="SUPFAM" id="SSF50978">
    <property type="entry name" value="WD40 repeat-like"/>
    <property type="match status" value="1"/>
</dbReference>
<organism evidence="6 7">
    <name type="scientific">Acrasis kona</name>
    <dbReference type="NCBI Taxonomy" id="1008807"/>
    <lineage>
        <taxon>Eukaryota</taxon>
        <taxon>Discoba</taxon>
        <taxon>Heterolobosea</taxon>
        <taxon>Tetramitia</taxon>
        <taxon>Eutetramitia</taxon>
        <taxon>Acrasidae</taxon>
        <taxon>Acrasis</taxon>
    </lineage>
</organism>
<dbReference type="SMART" id="SM00320">
    <property type="entry name" value="WD40"/>
    <property type="match status" value="4"/>
</dbReference>
<feature type="repeat" description="WD" evidence="4">
    <location>
        <begin position="268"/>
        <end position="308"/>
    </location>
</feature>
<dbReference type="GO" id="GO:0010992">
    <property type="term" value="P:ubiquitin recycling"/>
    <property type="evidence" value="ECO:0007669"/>
    <property type="project" value="TreeGrafter"/>
</dbReference>
<dbReference type="AlphaFoldDB" id="A0AAW2YIF1"/>
<evidence type="ECO:0000313" key="6">
    <source>
        <dbReference type="EMBL" id="KAL0477138.1"/>
    </source>
</evidence>
<keyword evidence="3" id="KW-0677">Repeat</keyword>
<evidence type="ECO:0000256" key="2">
    <source>
        <dbReference type="ARBA" id="ARBA00022574"/>
    </source>
</evidence>
<accession>A0AAW2YIF1</accession>
<dbReference type="GO" id="GO:0005737">
    <property type="term" value="C:cytoplasm"/>
    <property type="evidence" value="ECO:0007669"/>
    <property type="project" value="TreeGrafter"/>
</dbReference>
<dbReference type="PRINTS" id="PR00320">
    <property type="entry name" value="GPROTEINBRPT"/>
</dbReference>
<dbReference type="GO" id="GO:0043130">
    <property type="term" value="F:ubiquitin binding"/>
    <property type="evidence" value="ECO:0007669"/>
    <property type="project" value="TreeGrafter"/>
</dbReference>
<dbReference type="GO" id="GO:0043161">
    <property type="term" value="P:proteasome-mediated ubiquitin-dependent protein catabolic process"/>
    <property type="evidence" value="ECO:0007669"/>
    <property type="project" value="TreeGrafter"/>
</dbReference>
<comment type="caution">
    <text evidence="6">The sequence shown here is derived from an EMBL/GenBank/DDBJ whole genome shotgun (WGS) entry which is preliminary data.</text>
</comment>
<dbReference type="GO" id="GO:0005634">
    <property type="term" value="C:nucleus"/>
    <property type="evidence" value="ECO:0007669"/>
    <property type="project" value="TreeGrafter"/>
</dbReference>
<dbReference type="EMBL" id="JAOPGA020000144">
    <property type="protein sequence ID" value="KAL0477138.1"/>
    <property type="molecule type" value="Genomic_DNA"/>
</dbReference>
<evidence type="ECO:0000256" key="4">
    <source>
        <dbReference type="PROSITE-ProRule" id="PRU00221"/>
    </source>
</evidence>
<evidence type="ECO:0000259" key="5">
    <source>
        <dbReference type="Pfam" id="PF12894"/>
    </source>
</evidence>
<dbReference type="InterPro" id="IPR001680">
    <property type="entry name" value="WD40_rpt"/>
</dbReference>
<dbReference type="InterPro" id="IPR024977">
    <property type="entry name" value="Apc4-like_WD40_dom"/>
</dbReference>